<dbReference type="EMBL" id="DXIQ01000068">
    <property type="protein sequence ID" value="HIV39383.1"/>
    <property type="molecule type" value="Genomic_DNA"/>
</dbReference>
<reference evidence="3" key="2">
    <citation type="submission" date="2021-04" db="EMBL/GenBank/DDBJ databases">
        <authorList>
            <person name="Gilroy R."/>
        </authorList>
    </citation>
    <scope>NUCLEOTIDE SEQUENCE</scope>
    <source>
        <strain evidence="3">CHK195-9823</strain>
    </source>
</reference>
<dbReference type="SUPFAM" id="SSF47413">
    <property type="entry name" value="lambda repressor-like DNA-binding domains"/>
    <property type="match status" value="1"/>
</dbReference>
<reference evidence="3" key="1">
    <citation type="journal article" date="2021" name="PeerJ">
        <title>Extensive microbial diversity within the chicken gut microbiome revealed by metagenomics and culture.</title>
        <authorList>
            <person name="Gilroy R."/>
            <person name="Ravi A."/>
            <person name="Getino M."/>
            <person name="Pursley I."/>
            <person name="Horton D.L."/>
            <person name="Alikhan N.F."/>
            <person name="Baker D."/>
            <person name="Gharbi K."/>
            <person name="Hall N."/>
            <person name="Watson M."/>
            <person name="Adriaenssens E.M."/>
            <person name="Foster-Nyarko E."/>
            <person name="Jarju S."/>
            <person name="Secka A."/>
            <person name="Antonio M."/>
            <person name="Oren A."/>
            <person name="Chaudhuri R.R."/>
            <person name="La Ragione R."/>
            <person name="Hildebrand F."/>
            <person name="Pallen M.J."/>
        </authorList>
    </citation>
    <scope>NUCLEOTIDE SEQUENCE</scope>
    <source>
        <strain evidence="3">CHK195-9823</strain>
    </source>
</reference>
<evidence type="ECO:0000259" key="2">
    <source>
        <dbReference type="PROSITE" id="PS50943"/>
    </source>
</evidence>
<evidence type="ECO:0000256" key="1">
    <source>
        <dbReference type="ARBA" id="ARBA00023125"/>
    </source>
</evidence>
<dbReference type="PANTHER" id="PTHR46797">
    <property type="entry name" value="HTH-TYPE TRANSCRIPTIONAL REGULATOR"/>
    <property type="match status" value="1"/>
</dbReference>
<dbReference type="InterPro" id="IPR010982">
    <property type="entry name" value="Lambda_DNA-bd_dom_sf"/>
</dbReference>
<evidence type="ECO:0000313" key="3">
    <source>
        <dbReference type="EMBL" id="HIV39383.1"/>
    </source>
</evidence>
<dbReference type="AlphaFoldDB" id="A0A9D1PFN7"/>
<dbReference type="Gene3D" id="1.10.260.40">
    <property type="entry name" value="lambda repressor-like DNA-binding domains"/>
    <property type="match status" value="1"/>
</dbReference>
<evidence type="ECO:0000313" key="4">
    <source>
        <dbReference type="Proteomes" id="UP000886814"/>
    </source>
</evidence>
<dbReference type="SMART" id="SM00530">
    <property type="entry name" value="HTH_XRE"/>
    <property type="match status" value="1"/>
</dbReference>
<comment type="caution">
    <text evidence="3">The sequence shown here is derived from an EMBL/GenBank/DDBJ whole genome shotgun (WGS) entry which is preliminary data.</text>
</comment>
<gene>
    <name evidence="3" type="ORF">H9747_10385</name>
</gene>
<dbReference type="CDD" id="cd00093">
    <property type="entry name" value="HTH_XRE"/>
    <property type="match status" value="1"/>
</dbReference>
<keyword evidence="1" id="KW-0238">DNA-binding</keyword>
<dbReference type="PANTHER" id="PTHR46797:SF1">
    <property type="entry name" value="METHYLPHOSPHONATE SYNTHASE"/>
    <property type="match status" value="1"/>
</dbReference>
<protein>
    <submittedName>
        <fullName evidence="3">Helix-turn-helix domain-containing protein</fullName>
    </submittedName>
</protein>
<organism evidence="3 4">
    <name type="scientific">Candidatus Blautia stercorigallinarum</name>
    <dbReference type="NCBI Taxonomy" id="2838501"/>
    <lineage>
        <taxon>Bacteria</taxon>
        <taxon>Bacillati</taxon>
        <taxon>Bacillota</taxon>
        <taxon>Clostridia</taxon>
        <taxon>Lachnospirales</taxon>
        <taxon>Lachnospiraceae</taxon>
        <taxon>Blautia</taxon>
    </lineage>
</organism>
<dbReference type="Proteomes" id="UP000886814">
    <property type="component" value="Unassembled WGS sequence"/>
</dbReference>
<feature type="domain" description="HTH cro/C1-type" evidence="2">
    <location>
        <begin position="12"/>
        <end position="66"/>
    </location>
</feature>
<dbReference type="PROSITE" id="PS50943">
    <property type="entry name" value="HTH_CROC1"/>
    <property type="match status" value="1"/>
</dbReference>
<dbReference type="GO" id="GO:0005829">
    <property type="term" value="C:cytosol"/>
    <property type="evidence" value="ECO:0007669"/>
    <property type="project" value="TreeGrafter"/>
</dbReference>
<dbReference type="InterPro" id="IPR050807">
    <property type="entry name" value="TransReg_Diox_bact_type"/>
</dbReference>
<accession>A0A9D1PFN7</accession>
<name>A0A9D1PFN7_9FIRM</name>
<sequence length="122" mass="13543">MSIDYKSIGKRIKTARIRLDMTQERLAEQVNLSPSHLSNIETGTTKVSLPTIIKLANALQVSVDSLLADSVVQSKAVFEEDIQTILSDCDDYEIRVIADIAAATKKTLRKEAKLKKSWKKPG</sequence>
<dbReference type="GO" id="GO:0003677">
    <property type="term" value="F:DNA binding"/>
    <property type="evidence" value="ECO:0007669"/>
    <property type="project" value="UniProtKB-KW"/>
</dbReference>
<dbReference type="GO" id="GO:0003700">
    <property type="term" value="F:DNA-binding transcription factor activity"/>
    <property type="evidence" value="ECO:0007669"/>
    <property type="project" value="TreeGrafter"/>
</dbReference>
<proteinExistence type="predicted"/>
<dbReference type="Pfam" id="PF01381">
    <property type="entry name" value="HTH_3"/>
    <property type="match status" value="1"/>
</dbReference>
<dbReference type="InterPro" id="IPR001387">
    <property type="entry name" value="Cro/C1-type_HTH"/>
</dbReference>